<feature type="compositionally biased region" description="Basic and acidic residues" evidence="1">
    <location>
        <begin position="23"/>
        <end position="33"/>
    </location>
</feature>
<evidence type="ECO:0000313" key="3">
    <source>
        <dbReference type="Proteomes" id="UP000663841"/>
    </source>
</evidence>
<dbReference type="Proteomes" id="UP000663841">
    <property type="component" value="Unassembled WGS sequence"/>
</dbReference>
<accession>A0A8H3GSY0</accession>
<sequence length="133" mass="15510">MEPQVSNSRFRRFMSRIFPKGRSRTEYTEKPETKAPLQEQRCIRLFSRKPNKELSRDGSGSSSADTLSDWEMIEDTHPRRLGSRPNNSKTRLPSSHRSQSGRRAEYYNYTLSSSSLARRDSDKENRIGRRLPS</sequence>
<evidence type="ECO:0000313" key="2">
    <source>
        <dbReference type="EMBL" id="CAE6471184.1"/>
    </source>
</evidence>
<comment type="caution">
    <text evidence="2">The sequence shown here is derived from an EMBL/GenBank/DDBJ whole genome shotgun (WGS) entry which is preliminary data.</text>
</comment>
<organism evidence="2 3">
    <name type="scientific">Rhizoctonia solani</name>
    <dbReference type="NCBI Taxonomy" id="456999"/>
    <lineage>
        <taxon>Eukaryota</taxon>
        <taxon>Fungi</taxon>
        <taxon>Dikarya</taxon>
        <taxon>Basidiomycota</taxon>
        <taxon>Agaricomycotina</taxon>
        <taxon>Agaricomycetes</taxon>
        <taxon>Cantharellales</taxon>
        <taxon>Ceratobasidiaceae</taxon>
        <taxon>Rhizoctonia</taxon>
    </lineage>
</organism>
<feature type="compositionally biased region" description="Polar residues" evidence="1">
    <location>
        <begin position="84"/>
        <end position="98"/>
    </location>
</feature>
<gene>
    <name evidence="2" type="ORF">RDB_LOCUS177238</name>
</gene>
<protein>
    <submittedName>
        <fullName evidence="2">Uncharacterized protein</fullName>
    </submittedName>
</protein>
<feature type="compositionally biased region" description="Basic and acidic residues" evidence="1">
    <location>
        <begin position="117"/>
        <end position="127"/>
    </location>
</feature>
<proteinExistence type="predicted"/>
<feature type="compositionally biased region" description="Basic residues" evidence="1">
    <location>
        <begin position="9"/>
        <end position="22"/>
    </location>
</feature>
<dbReference type="EMBL" id="CAJMWW010000447">
    <property type="protein sequence ID" value="CAE6471184.1"/>
    <property type="molecule type" value="Genomic_DNA"/>
</dbReference>
<dbReference type="AlphaFoldDB" id="A0A8H3GSY0"/>
<feature type="region of interest" description="Disordered" evidence="1">
    <location>
        <begin position="1"/>
        <end position="133"/>
    </location>
</feature>
<evidence type="ECO:0000256" key="1">
    <source>
        <dbReference type="SAM" id="MobiDB-lite"/>
    </source>
</evidence>
<name>A0A8H3GSY0_9AGAM</name>
<reference evidence="2" key="1">
    <citation type="submission" date="2021-01" db="EMBL/GenBank/DDBJ databases">
        <authorList>
            <person name="Kaushik A."/>
        </authorList>
    </citation>
    <scope>NUCLEOTIDE SEQUENCE</scope>
    <source>
        <strain evidence="2">AG3-T5</strain>
    </source>
</reference>